<keyword evidence="1" id="KW-0812">Transmembrane</keyword>
<dbReference type="EMBL" id="KP710264">
    <property type="protein sequence ID" value="AKN56889.1"/>
    <property type="molecule type" value="Viral_cRNA"/>
</dbReference>
<keyword evidence="1" id="KW-1133">Transmembrane helix</keyword>
<evidence type="ECO:0000313" key="2">
    <source>
        <dbReference type="EMBL" id="AKN56889.1"/>
    </source>
</evidence>
<keyword evidence="4" id="KW-1185">Reference proteome</keyword>
<organism evidence="2 4">
    <name type="scientific">Ferak virus</name>
    <dbReference type="NCBI Taxonomy" id="1664810"/>
    <lineage>
        <taxon>Viruses</taxon>
        <taxon>Riboviria</taxon>
        <taxon>Orthornavirae</taxon>
        <taxon>Negarnaviricota</taxon>
        <taxon>Polyploviricotina</taxon>
        <taxon>Bunyaviricetes</taxon>
        <taxon>Elliovirales</taxon>
        <taxon>Phasmaviridae</taxon>
        <taxon>Feravirus</taxon>
        <taxon>Feravirus ferakinum</taxon>
    </lineage>
</organism>
<protein>
    <submittedName>
        <fullName evidence="2">Putative nonstructural protein</fullName>
    </submittedName>
</protein>
<accession>A0A0H4BB45</accession>
<feature type="transmembrane region" description="Helical" evidence="1">
    <location>
        <begin position="79"/>
        <end position="97"/>
    </location>
</feature>
<feature type="transmembrane region" description="Helical" evidence="1">
    <location>
        <begin position="56"/>
        <end position="73"/>
    </location>
</feature>
<dbReference type="KEGG" id="vg:41324513"/>
<proteinExistence type="predicted"/>
<keyword evidence="1" id="KW-0472">Membrane</keyword>
<reference evidence="2 4" key="1">
    <citation type="journal article" date="2015" name="Proc. Natl. Acad. Sci. U.S.A.">
        <title>Evolutionary and phenotypic analysis of live virus isolates suggests arthropod origin of a pathogenic RNA virus family.</title>
        <authorList>
            <person name="Marklewitz M."/>
            <person name="Zirkel F."/>
            <person name="Kurth A."/>
            <person name="Drosten C."/>
            <person name="Junglen S."/>
        </authorList>
    </citation>
    <scope>NUCLEOTIDE SEQUENCE [LARGE SCALE GENOMIC DNA]</scope>
    <source>
        <strain evidence="2">C51-CI-2004</strain>
        <strain evidence="3">F45-CI-2004</strain>
    </source>
</reference>
<dbReference type="Proteomes" id="UP000171279">
    <property type="component" value="Genome"/>
</dbReference>
<evidence type="ECO:0000313" key="3">
    <source>
        <dbReference type="EMBL" id="AKN56914.1"/>
    </source>
</evidence>
<gene>
    <name evidence="2" type="primary">putative NsM</name>
</gene>
<dbReference type="GeneID" id="41324513"/>
<dbReference type="RefSeq" id="YP_009664553.1">
    <property type="nucleotide sequence ID" value="NC_043033.1"/>
</dbReference>
<dbReference type="EMBL" id="KP710266">
    <property type="protein sequence ID" value="AKN56914.1"/>
    <property type="molecule type" value="Viral_cRNA"/>
</dbReference>
<name>A0A0H4BB45_9VIRU</name>
<evidence type="ECO:0000256" key="1">
    <source>
        <dbReference type="SAM" id="Phobius"/>
    </source>
</evidence>
<evidence type="ECO:0000313" key="4">
    <source>
        <dbReference type="Proteomes" id="UP000171279"/>
    </source>
</evidence>
<sequence length="109" mass="12345">MSKLTISISITVLAFLVVNLAFLYSNLNQTVEVTENCVVFKTDTYCKISRFDICKINNYSCILTFLIILFTYISRCTLIVGGILFVFKLANLVVLIDNKYAVNNNSRIV</sequence>
<feature type="transmembrane region" description="Helical" evidence="1">
    <location>
        <begin position="6"/>
        <end position="24"/>
    </location>
</feature>